<dbReference type="InterPro" id="IPR050346">
    <property type="entry name" value="FMO-like"/>
</dbReference>
<evidence type="ECO:0000259" key="4">
    <source>
        <dbReference type="Pfam" id="PF07992"/>
    </source>
</evidence>
<dbReference type="InterPro" id="IPR023753">
    <property type="entry name" value="FAD/NAD-binding_dom"/>
</dbReference>
<dbReference type="InterPro" id="IPR036188">
    <property type="entry name" value="FAD/NAD-bd_sf"/>
</dbReference>
<dbReference type="RefSeq" id="XP_033459711.1">
    <property type="nucleotide sequence ID" value="XM_033601397.1"/>
</dbReference>
<dbReference type="AlphaFoldDB" id="A0A6J3M3S8"/>
<dbReference type="PANTHER" id="PTHR23023">
    <property type="entry name" value="DIMETHYLANILINE MONOOXYGENASE"/>
    <property type="match status" value="1"/>
</dbReference>
<accession>A0A6J3M3S8</accession>
<dbReference type="GO" id="GO:0004497">
    <property type="term" value="F:monooxygenase activity"/>
    <property type="evidence" value="ECO:0007669"/>
    <property type="project" value="UniProtKB-KW"/>
</dbReference>
<gene>
    <name evidence="6" type="ORF">K489DRAFT_319568</name>
</gene>
<dbReference type="Proteomes" id="UP000504637">
    <property type="component" value="Unplaced"/>
</dbReference>
<reference evidence="6" key="3">
    <citation type="submission" date="2025-08" db="UniProtKB">
        <authorList>
            <consortium name="RefSeq"/>
        </authorList>
    </citation>
    <scope>IDENTIFICATION</scope>
    <source>
        <strain evidence="6">CBS 342.82</strain>
    </source>
</reference>
<dbReference type="GeneID" id="54359197"/>
<keyword evidence="3" id="KW-0560">Oxidoreductase</keyword>
<dbReference type="Gene3D" id="3.50.50.60">
    <property type="entry name" value="FAD/NAD(P)-binding domain"/>
    <property type="match status" value="1"/>
</dbReference>
<dbReference type="SUPFAM" id="SSF51905">
    <property type="entry name" value="FAD/NAD(P)-binding domain"/>
    <property type="match status" value="1"/>
</dbReference>
<keyword evidence="1" id="KW-0285">Flavoprotein</keyword>
<evidence type="ECO:0000256" key="3">
    <source>
        <dbReference type="ARBA" id="ARBA00023002"/>
    </source>
</evidence>
<evidence type="ECO:0000313" key="6">
    <source>
        <dbReference type="RefSeq" id="XP_033459711.1"/>
    </source>
</evidence>
<keyword evidence="6" id="KW-0503">Monooxygenase</keyword>
<sequence length="525" mass="58781">MYSFKYPLFTRQLSFSTLLDLTEKQEAPQPYPSRPIRPRVAIIGAGITGVATACHIIDAGYDCHIFEAGSEDHIGGVWSTVNETSSLQVPSSFYKFHPAVEWNSLYPNRQEIIGQVKKLWDNYDLAKRSTFNCRVENTYKEDGKWYVNDHSFGGFDGLVAAVGTCGEMYNPGMLGQQHFKGKILHSSQLAKSDVRGKNVLVIGGGASAVEALEFAVDNGALQTTVLARSEKWFLPRHATLNAALAATVGDRWGILAWIIEFLLRLFFYKELSEMAPPVNSEKGGIYSGTPICNSRVFDLIRKGRCSWVRGDVQHLTEDGVKFTRRKRGVAPGGEGETTIEKGQVVIMATGFKRPQLNFLPQNVRSSKYKSPNWYLQAFPTEDASIAAINCTWLDGIGSIGGGHIGVYARFLVAFLVDQQARPTTWMMQRWVDLVEMLKRPYKGGPLAFVTTMELYFWFLFMAAAQPSMWKWFKFIIQGPEESNGVPEQFKEAPIKTSKPVKFNPIYYDEKSGRSVVAETPVVLSR</sequence>
<evidence type="ECO:0000313" key="5">
    <source>
        <dbReference type="Proteomes" id="UP000504637"/>
    </source>
</evidence>
<dbReference type="Pfam" id="PF07992">
    <property type="entry name" value="Pyr_redox_2"/>
    <property type="match status" value="1"/>
</dbReference>
<evidence type="ECO:0000256" key="1">
    <source>
        <dbReference type="ARBA" id="ARBA00022630"/>
    </source>
</evidence>
<protein>
    <submittedName>
        <fullName evidence="6">Dimethylaniline monooxygenase (N-oxide forming)</fullName>
    </submittedName>
</protein>
<reference evidence="6" key="1">
    <citation type="submission" date="2020-01" db="EMBL/GenBank/DDBJ databases">
        <authorList>
            <consortium name="DOE Joint Genome Institute"/>
            <person name="Haridas S."/>
            <person name="Albert R."/>
            <person name="Binder M."/>
            <person name="Bloem J."/>
            <person name="Labutti K."/>
            <person name="Salamov A."/>
            <person name="Andreopoulos B."/>
            <person name="Baker S.E."/>
            <person name="Barry K."/>
            <person name="Bills G."/>
            <person name="Bluhm B.H."/>
            <person name="Cannon C."/>
            <person name="Castanera R."/>
            <person name="Culley D.E."/>
            <person name="Daum C."/>
            <person name="Ezra D."/>
            <person name="Gonzalez J.B."/>
            <person name="Henrissat B."/>
            <person name="Kuo A."/>
            <person name="Liang C."/>
            <person name="Lipzen A."/>
            <person name="Lutzoni F."/>
            <person name="Magnuson J."/>
            <person name="Mondo S."/>
            <person name="Nolan M."/>
            <person name="Ohm R."/>
            <person name="Pangilinan J."/>
            <person name="Park H.-J."/>
            <person name="Ramirez L."/>
            <person name="Alfaro M."/>
            <person name="Sun H."/>
            <person name="Tritt A."/>
            <person name="Yoshinaga Y."/>
            <person name="Zwiers L.-H."/>
            <person name="Turgeon B.G."/>
            <person name="Goodwin S.B."/>
            <person name="Spatafora J.W."/>
            <person name="Crous P.W."/>
            <person name="Grigoriev I.V."/>
        </authorList>
    </citation>
    <scope>NUCLEOTIDE SEQUENCE</scope>
    <source>
        <strain evidence="6">CBS 342.82</strain>
    </source>
</reference>
<proteinExistence type="predicted"/>
<dbReference type="PRINTS" id="PR00469">
    <property type="entry name" value="PNDRDTASEII"/>
</dbReference>
<dbReference type="OrthoDB" id="66881at2759"/>
<keyword evidence="2" id="KW-0274">FAD</keyword>
<feature type="domain" description="FAD/NAD(P)-binding" evidence="4">
    <location>
        <begin position="39"/>
        <end position="233"/>
    </location>
</feature>
<reference evidence="6" key="2">
    <citation type="submission" date="2020-04" db="EMBL/GenBank/DDBJ databases">
        <authorList>
            <consortium name="NCBI Genome Project"/>
        </authorList>
    </citation>
    <scope>NUCLEOTIDE SEQUENCE</scope>
    <source>
        <strain evidence="6">CBS 342.82</strain>
    </source>
</reference>
<organism evidence="6">
    <name type="scientific">Dissoconium aciculare CBS 342.82</name>
    <dbReference type="NCBI Taxonomy" id="1314786"/>
    <lineage>
        <taxon>Eukaryota</taxon>
        <taxon>Fungi</taxon>
        <taxon>Dikarya</taxon>
        <taxon>Ascomycota</taxon>
        <taxon>Pezizomycotina</taxon>
        <taxon>Dothideomycetes</taxon>
        <taxon>Dothideomycetidae</taxon>
        <taxon>Mycosphaerellales</taxon>
        <taxon>Dissoconiaceae</taxon>
        <taxon>Dissoconium</taxon>
    </lineage>
</organism>
<evidence type="ECO:0000256" key="2">
    <source>
        <dbReference type="ARBA" id="ARBA00022827"/>
    </source>
</evidence>
<keyword evidence="5" id="KW-1185">Reference proteome</keyword>
<name>A0A6J3M3S8_9PEZI</name>